<keyword evidence="1" id="KW-0812">Transmembrane</keyword>
<dbReference type="InterPro" id="IPR046671">
    <property type="entry name" value="DUF6541"/>
</dbReference>
<feature type="transmembrane region" description="Helical" evidence="1">
    <location>
        <begin position="66"/>
        <end position="86"/>
    </location>
</feature>
<evidence type="ECO:0000313" key="3">
    <source>
        <dbReference type="Proteomes" id="UP000218598"/>
    </source>
</evidence>
<dbReference type="Proteomes" id="UP000218598">
    <property type="component" value="Unassembled WGS sequence"/>
</dbReference>
<comment type="caution">
    <text evidence="2">The sequence shown here is derived from an EMBL/GenBank/DDBJ whole genome shotgun (WGS) entry which is preliminary data.</text>
</comment>
<dbReference type="EMBL" id="NRGR01000016">
    <property type="protein sequence ID" value="PCC39186.1"/>
    <property type="molecule type" value="Genomic_DNA"/>
</dbReference>
<feature type="transmembrane region" description="Helical" evidence="1">
    <location>
        <begin position="198"/>
        <end position="219"/>
    </location>
</feature>
<feature type="transmembrane region" description="Helical" evidence="1">
    <location>
        <begin position="348"/>
        <end position="365"/>
    </location>
</feature>
<proteinExistence type="predicted"/>
<feature type="transmembrane region" description="Helical" evidence="1">
    <location>
        <begin position="276"/>
        <end position="297"/>
    </location>
</feature>
<sequence>MGGISTLNGSFDSFFHLSAAAFIRERGDASFTTALSDIYGEPTFYPVVFDDLVAILPFDVITAANAMMLAMLAAIPPAVAAMVAGVSRPARSAPLLVALSAGAATLFLSTPAMALVMGLWPIVLGVVCLAPAIAAVLMLTDRRHGAPGVGTAAGLVLIVIGTALAHPSVLFSVAVVAGLRLLAGGIERMLGGGRLRGLIEVCAALAAAVLFVAGSHVLLSGMALTKPSLDGVGSVLGEILLDSPRIPAVPALLWPMAALWILAMIGAAAAVRSREVLGATAALGLLASLMLGVATQIDHPLAVALVNPWYGARERIAPLMMCMLVLLMARGLLALLESGGRRRRSLPGALAVGAVVVTVLIALVTPQRLPLMGSLAYTAYGVQLTPYVTSEERSFIERTAQELPEGSVVLADPLDGATLYWSVGGVETVFPTMSRPLTREKTLIAHYAHRAGTDEASVELCRALESVGPTHLYRDTSEASGQRINPEDSERWRGVHDIPESRLTLVDASGPYALYELDPAC</sequence>
<feature type="transmembrane region" description="Helical" evidence="1">
    <location>
        <begin position="251"/>
        <end position="271"/>
    </location>
</feature>
<keyword evidence="1" id="KW-0472">Membrane</keyword>
<feature type="transmembrane region" description="Helical" evidence="1">
    <location>
        <begin position="146"/>
        <end position="163"/>
    </location>
</feature>
<keyword evidence="1" id="KW-1133">Transmembrane helix</keyword>
<dbReference type="AlphaFoldDB" id="A0A2A3YIJ6"/>
<dbReference type="Pfam" id="PF20176">
    <property type="entry name" value="DUF6541"/>
    <property type="match status" value="1"/>
</dbReference>
<feature type="transmembrane region" description="Helical" evidence="1">
    <location>
        <begin position="169"/>
        <end position="186"/>
    </location>
</feature>
<name>A0A2A3YIJ6_9MICO</name>
<evidence type="ECO:0000256" key="1">
    <source>
        <dbReference type="SAM" id="Phobius"/>
    </source>
</evidence>
<feature type="transmembrane region" description="Helical" evidence="1">
    <location>
        <begin position="317"/>
        <end position="336"/>
    </location>
</feature>
<accession>A0A2A3YIJ6</accession>
<organism evidence="2 3">
    <name type="scientific">Brachybacterium alimentarium</name>
    <dbReference type="NCBI Taxonomy" id="47845"/>
    <lineage>
        <taxon>Bacteria</taxon>
        <taxon>Bacillati</taxon>
        <taxon>Actinomycetota</taxon>
        <taxon>Actinomycetes</taxon>
        <taxon>Micrococcales</taxon>
        <taxon>Dermabacteraceae</taxon>
        <taxon>Brachybacterium</taxon>
    </lineage>
</organism>
<feature type="transmembrane region" description="Helical" evidence="1">
    <location>
        <begin position="93"/>
        <end position="113"/>
    </location>
</feature>
<reference evidence="2 3" key="1">
    <citation type="journal article" date="2017" name="Elife">
        <title>Extensive horizontal gene transfer in cheese-associated bacteria.</title>
        <authorList>
            <person name="Bonham K.S."/>
            <person name="Wolfe B.E."/>
            <person name="Dutton R.J."/>
        </authorList>
    </citation>
    <scope>NUCLEOTIDE SEQUENCE [LARGE SCALE GENOMIC DNA]</scope>
    <source>
        <strain evidence="2 3">341_9</strain>
    </source>
</reference>
<keyword evidence="3" id="KW-1185">Reference proteome</keyword>
<feature type="transmembrane region" description="Helical" evidence="1">
    <location>
        <begin position="119"/>
        <end position="139"/>
    </location>
</feature>
<gene>
    <name evidence="2" type="ORF">CIK66_09905</name>
</gene>
<protein>
    <submittedName>
        <fullName evidence="2">Uncharacterized protein</fullName>
    </submittedName>
</protein>
<evidence type="ECO:0000313" key="2">
    <source>
        <dbReference type="EMBL" id="PCC39186.1"/>
    </source>
</evidence>